<gene>
    <name evidence="2" type="ORF">MBSD_n0151</name>
</gene>
<dbReference type="AlphaFoldDB" id="A0A0K8QJ66"/>
<dbReference type="GO" id="GO:0016746">
    <property type="term" value="F:acyltransferase activity"/>
    <property type="evidence" value="ECO:0007669"/>
    <property type="project" value="InterPro"/>
</dbReference>
<dbReference type="InterPro" id="IPR014030">
    <property type="entry name" value="Ketoacyl_synth_N"/>
</dbReference>
<dbReference type="InterPro" id="IPR016039">
    <property type="entry name" value="Thiolase-like"/>
</dbReference>
<dbReference type="Proteomes" id="UP000253740">
    <property type="component" value="Unassembled WGS sequence"/>
</dbReference>
<dbReference type="SUPFAM" id="SSF53901">
    <property type="entry name" value="Thiolase-like"/>
    <property type="match status" value="1"/>
</dbReference>
<protein>
    <submittedName>
        <fullName evidence="2">Beta-ketoacyl synthase family protein</fullName>
    </submittedName>
</protein>
<accession>A0A0K8QJ66</accession>
<evidence type="ECO:0000313" key="3">
    <source>
        <dbReference type="Proteomes" id="UP000253740"/>
    </source>
</evidence>
<dbReference type="Pfam" id="PF13723">
    <property type="entry name" value="Ketoacyl-synt_2"/>
    <property type="match status" value="1"/>
</dbReference>
<dbReference type="STRING" id="1475481.GCA_000953855_00152"/>
<feature type="domain" description="Beta-ketoacyl synthase-like N-terminal" evidence="1">
    <location>
        <begin position="38"/>
        <end position="210"/>
    </location>
</feature>
<organism evidence="2">
    <name type="scientific">Mizugakiibacter sediminis</name>
    <dbReference type="NCBI Taxonomy" id="1475481"/>
    <lineage>
        <taxon>Bacteria</taxon>
        <taxon>Pseudomonadati</taxon>
        <taxon>Pseudomonadota</taxon>
        <taxon>Gammaproteobacteria</taxon>
        <taxon>Lysobacterales</taxon>
        <taxon>Rhodanobacteraceae</taxon>
        <taxon>Mizugakiibacter</taxon>
    </lineage>
</organism>
<keyword evidence="3" id="KW-1185">Reference proteome</keyword>
<evidence type="ECO:0000259" key="1">
    <source>
        <dbReference type="Pfam" id="PF13723"/>
    </source>
</evidence>
<evidence type="ECO:0000313" key="2">
    <source>
        <dbReference type="EMBL" id="GAP64869.1"/>
    </source>
</evidence>
<dbReference type="OrthoDB" id="9798676at2"/>
<sequence length="266" mass="26476">MSATLTLWVEGIGLWAPGLPSWPALRALCAGGAPSECAARPAAAVLPPGERRRAPESVLLAVEAAGQAVAMSAREARELPCVFSSAHGDLAIMDYMCATLAAAPAELSPTKFHNSVHNAAAGYWTIASGCMAPSTALAAHAHSFGAGLLEAATQACAERRAVLYVGYDAVSQGPLAEMAPSSQPFAAALVLAPAPGAAACARLTLGIGAEAAPAAPRHPALAALAAANPSAGGLALLEALAADAPAALALAAGPHFHLTVHLEPSR</sequence>
<proteinExistence type="predicted"/>
<name>A0A0K8QJ66_9GAMM</name>
<reference evidence="2" key="1">
    <citation type="submission" date="2015-08" db="EMBL/GenBank/DDBJ databases">
        <title>Complete DNA Sequence of Pseudomonas syringae pv. actinidiae, the Causal Agent of Kiwifruit Canker Disease.</title>
        <authorList>
            <person name="Rikkerink E.H.A."/>
            <person name="Fineran P.C."/>
        </authorList>
    </citation>
    <scope>NUCLEOTIDE SEQUENCE</scope>
    <source>
        <strain evidence="2">SkMP5</strain>
    </source>
</reference>
<dbReference type="EMBL" id="DF970134">
    <property type="protein sequence ID" value="GAP64869.1"/>
    <property type="molecule type" value="Genomic_DNA"/>
</dbReference>
<dbReference type="RefSeq" id="WP_062534123.1">
    <property type="nucleotide sequence ID" value="NZ_DF970134.1"/>
</dbReference>